<dbReference type="OrthoDB" id="3266537at2"/>
<dbReference type="PANTHER" id="PTHR21064:SF6">
    <property type="entry name" value="AMINOGLYCOSIDE PHOSPHOTRANSFERASE DOMAIN-CONTAINING PROTEIN"/>
    <property type="match status" value="1"/>
</dbReference>
<dbReference type="GO" id="GO:0009088">
    <property type="term" value="P:threonine biosynthetic process"/>
    <property type="evidence" value="ECO:0007669"/>
    <property type="project" value="TreeGrafter"/>
</dbReference>
<dbReference type="Pfam" id="PF01636">
    <property type="entry name" value="APH"/>
    <property type="match status" value="1"/>
</dbReference>
<evidence type="ECO:0000259" key="2">
    <source>
        <dbReference type="Pfam" id="PF01636"/>
    </source>
</evidence>
<evidence type="ECO:0000313" key="3">
    <source>
        <dbReference type="EMBL" id="EHH68203.1"/>
    </source>
</evidence>
<name>G6XJ87_9PROT</name>
<sequence>MSETVGQFGVNGPEARRDWPALEQAEAAAVIAHFPLPAAQAVVWHGQRPFSASGLVRLLDGSLVFLKRHDRRLRDESAIIEEHRFITHLLSNGQPVSRPVRMADGSSVLCQGGWVYEVFLPMPGLDLYCQTQSWEPFHTVAQAIAAGRALGALHRAAEGFRAPARLSRRLLLSTFEAVTCPDLTDGLKRWIPHQAGLAEALAHRPWQHDVAECILPFHDRLHPHLGLIQPGWGHGDWHGSNLFWTDRSGQAQVCGIFDFGMADRTCAAYDLAVAIERNMIAWLTLDDGAPVSYGQLAAFLRAYQEERCLSADERRLVPLFLPLVHVEFALSEVAYYSALVHDPASAEVAYTDYLLGHARWFDSAAGQHLLERLPALLTA</sequence>
<comment type="caution">
    <text evidence="3">The sequence shown here is derived from an EMBL/GenBank/DDBJ whole genome shotgun (WGS) entry which is preliminary data.</text>
</comment>
<organism evidence="3 4">
    <name type="scientific">Gluconobacter morbifer G707</name>
    <dbReference type="NCBI Taxonomy" id="1088869"/>
    <lineage>
        <taxon>Bacteria</taxon>
        <taxon>Pseudomonadati</taxon>
        <taxon>Pseudomonadota</taxon>
        <taxon>Alphaproteobacteria</taxon>
        <taxon>Acetobacterales</taxon>
        <taxon>Acetobacteraceae</taxon>
        <taxon>Gluconobacter</taxon>
    </lineage>
</organism>
<dbReference type="AlphaFoldDB" id="G6XJ87"/>
<protein>
    <recommendedName>
        <fullName evidence="2">Aminoglycoside phosphotransferase domain-containing protein</fullName>
    </recommendedName>
</protein>
<gene>
    <name evidence="3" type="ORF">GMO_15530</name>
</gene>
<evidence type="ECO:0000313" key="4">
    <source>
        <dbReference type="Proteomes" id="UP000004949"/>
    </source>
</evidence>
<dbReference type="PANTHER" id="PTHR21064">
    <property type="entry name" value="AMINOGLYCOSIDE PHOSPHOTRANSFERASE DOMAIN-CONTAINING PROTEIN-RELATED"/>
    <property type="match status" value="1"/>
</dbReference>
<dbReference type="eggNOG" id="COG2334">
    <property type="taxonomic scope" value="Bacteria"/>
</dbReference>
<dbReference type="PATRIC" id="fig|1088869.3.peg.1550"/>
<proteinExistence type="inferred from homology"/>
<dbReference type="RefSeq" id="WP_008851700.1">
    <property type="nucleotide sequence ID" value="NZ_AGQV01000004.1"/>
</dbReference>
<reference evidence="3 4" key="1">
    <citation type="submission" date="2011-10" db="EMBL/GenBank/DDBJ databases">
        <title>Genome sequence of Gluconobacter morbifer G707, isolated from Drosophila gut.</title>
        <authorList>
            <person name="Lee W.-J."/>
            <person name="Kim E.-K."/>
        </authorList>
    </citation>
    <scope>NUCLEOTIDE SEQUENCE [LARGE SCALE GENOMIC DNA]</scope>
    <source>
        <strain evidence="3 4">G707</strain>
    </source>
</reference>
<dbReference type="STRING" id="1088869.GMO_15530"/>
<dbReference type="Gene3D" id="3.90.1200.10">
    <property type="match status" value="1"/>
</dbReference>
<dbReference type="InterPro" id="IPR050249">
    <property type="entry name" value="Pseudomonas-type_ThrB"/>
</dbReference>
<dbReference type="InterPro" id="IPR011009">
    <property type="entry name" value="Kinase-like_dom_sf"/>
</dbReference>
<dbReference type="EMBL" id="AGQV01000004">
    <property type="protein sequence ID" value="EHH68203.1"/>
    <property type="molecule type" value="Genomic_DNA"/>
</dbReference>
<comment type="similarity">
    <text evidence="1">Belongs to the pseudomonas-type ThrB family.</text>
</comment>
<dbReference type="InterPro" id="IPR002575">
    <property type="entry name" value="Aminoglycoside_PTrfase"/>
</dbReference>
<dbReference type="Proteomes" id="UP000004949">
    <property type="component" value="Unassembled WGS sequence"/>
</dbReference>
<feature type="domain" description="Aminoglycoside phosphotransferase" evidence="2">
    <location>
        <begin position="64"/>
        <end position="304"/>
    </location>
</feature>
<dbReference type="SUPFAM" id="SSF56112">
    <property type="entry name" value="Protein kinase-like (PK-like)"/>
    <property type="match status" value="1"/>
</dbReference>
<keyword evidence="4" id="KW-1185">Reference proteome</keyword>
<accession>G6XJ87</accession>
<dbReference type="GO" id="GO:0004413">
    <property type="term" value="F:homoserine kinase activity"/>
    <property type="evidence" value="ECO:0007669"/>
    <property type="project" value="TreeGrafter"/>
</dbReference>
<evidence type="ECO:0000256" key="1">
    <source>
        <dbReference type="ARBA" id="ARBA00038240"/>
    </source>
</evidence>